<reference evidence="1 2" key="1">
    <citation type="submission" date="2020-08" db="EMBL/GenBank/DDBJ databases">
        <title>Sequencing the genomes of 1000 actinobacteria strains.</title>
        <authorList>
            <person name="Klenk H.-P."/>
        </authorList>
    </citation>
    <scope>NUCLEOTIDE SEQUENCE [LARGE SCALE GENOMIC DNA]</scope>
    <source>
        <strain evidence="1 2">DSM 102122</strain>
    </source>
</reference>
<comment type="caution">
    <text evidence="1">The sequence shown here is derived from an EMBL/GenBank/DDBJ whole genome shotgun (WGS) entry which is preliminary data.</text>
</comment>
<protein>
    <submittedName>
        <fullName evidence="1">Uncharacterized protein</fullName>
    </submittedName>
</protein>
<proteinExistence type="predicted"/>
<dbReference type="RefSeq" id="WP_184826981.1">
    <property type="nucleotide sequence ID" value="NZ_JACHMM010000001.1"/>
</dbReference>
<accession>A0A7W9GV82</accession>
<sequence>MNRIALIALGLVLLAVVGLGGVALQRQGERIDELEATVGELQALTAAAAARRDVDDATRLEEIEAQLGFDAPDWPAENFAERITQLEWDLALICGYLHRTGAEVLC</sequence>
<organism evidence="1 2">
    <name type="scientific">Jiangella mangrovi</name>
    <dbReference type="NCBI Taxonomy" id="1524084"/>
    <lineage>
        <taxon>Bacteria</taxon>
        <taxon>Bacillati</taxon>
        <taxon>Actinomycetota</taxon>
        <taxon>Actinomycetes</taxon>
        <taxon>Jiangellales</taxon>
        <taxon>Jiangellaceae</taxon>
        <taxon>Jiangella</taxon>
    </lineage>
</organism>
<keyword evidence="2" id="KW-1185">Reference proteome</keyword>
<dbReference type="Proteomes" id="UP000542813">
    <property type="component" value="Unassembled WGS sequence"/>
</dbReference>
<gene>
    <name evidence="1" type="ORF">HD601_005285</name>
</gene>
<evidence type="ECO:0000313" key="2">
    <source>
        <dbReference type="Proteomes" id="UP000542813"/>
    </source>
</evidence>
<evidence type="ECO:0000313" key="1">
    <source>
        <dbReference type="EMBL" id="MBB5790710.1"/>
    </source>
</evidence>
<dbReference type="EMBL" id="JACHMM010000001">
    <property type="protein sequence ID" value="MBB5790710.1"/>
    <property type="molecule type" value="Genomic_DNA"/>
</dbReference>
<name>A0A7W9GV82_9ACTN</name>
<dbReference type="AlphaFoldDB" id="A0A7W9GV82"/>